<keyword evidence="5" id="KW-1015">Disulfide bond</keyword>
<dbReference type="EMBL" id="OX465084">
    <property type="protein sequence ID" value="CAI9297085.1"/>
    <property type="molecule type" value="Genomic_DNA"/>
</dbReference>
<feature type="signal peptide" evidence="9">
    <location>
        <begin position="1"/>
        <end position="26"/>
    </location>
</feature>
<proteinExistence type="inferred from homology"/>
<reference evidence="10" key="1">
    <citation type="submission" date="2023-04" db="EMBL/GenBank/DDBJ databases">
        <authorList>
            <person name="Vijverberg K."/>
            <person name="Xiong W."/>
            <person name="Schranz E."/>
        </authorList>
    </citation>
    <scope>NUCLEOTIDE SEQUENCE</scope>
</reference>
<feature type="chain" id="PRO_5041399873" evidence="9">
    <location>
        <begin position="27"/>
        <end position="230"/>
    </location>
</feature>
<evidence type="ECO:0000256" key="6">
    <source>
        <dbReference type="ARBA" id="ARBA00023239"/>
    </source>
</evidence>
<dbReference type="CDD" id="cd01061">
    <property type="entry name" value="RNase_T2_euk"/>
    <property type="match status" value="1"/>
</dbReference>
<sequence length="230" mass="25464">MKMQSNHDSLFIMLATLYSVLVLSSSQDFDFFYLVQEWPGSHCDTEQGCCYPTTGKPASDFGIHGLWPNYNDGSYPSNCNSSNSFDASKISDLISRMQLEWPTLSCPSKDGLKFWGHEWKKHGTCAESILDQHAYFETTLKLKNKINLLHALEGAGIQPNGQMYSLESITSAIQVASGYTPRIQCNNDTSGNSQLHEISLCVDSMASDFIECPVLPNGRSCGSSVEFPSF</sequence>
<dbReference type="InterPro" id="IPR018188">
    <property type="entry name" value="RNase_T2_His_AS_1"/>
</dbReference>
<keyword evidence="9" id="KW-0732">Signal</keyword>
<evidence type="ECO:0000256" key="8">
    <source>
        <dbReference type="RuleBase" id="RU004328"/>
    </source>
</evidence>
<dbReference type="PANTHER" id="PTHR11240">
    <property type="entry name" value="RIBONUCLEASE T2"/>
    <property type="match status" value="1"/>
</dbReference>
<dbReference type="GO" id="GO:0033897">
    <property type="term" value="F:ribonuclease T2 activity"/>
    <property type="evidence" value="ECO:0007669"/>
    <property type="project" value="InterPro"/>
</dbReference>
<dbReference type="PANTHER" id="PTHR11240:SF72">
    <property type="entry name" value="RIBONUCLEASE 1"/>
    <property type="match status" value="1"/>
</dbReference>
<evidence type="ECO:0000256" key="3">
    <source>
        <dbReference type="ARBA" id="ARBA00022759"/>
    </source>
</evidence>
<accession>A0AA36EKU3</accession>
<dbReference type="GO" id="GO:0003723">
    <property type="term" value="F:RNA binding"/>
    <property type="evidence" value="ECO:0007669"/>
    <property type="project" value="InterPro"/>
</dbReference>
<evidence type="ECO:0000256" key="5">
    <source>
        <dbReference type="ARBA" id="ARBA00023157"/>
    </source>
</evidence>
<keyword evidence="11" id="KW-1185">Reference proteome</keyword>
<evidence type="ECO:0000256" key="9">
    <source>
        <dbReference type="SAM" id="SignalP"/>
    </source>
</evidence>
<feature type="active site" evidence="7">
    <location>
        <position position="118"/>
    </location>
</feature>
<evidence type="ECO:0000256" key="2">
    <source>
        <dbReference type="ARBA" id="ARBA00022722"/>
    </source>
</evidence>
<comment type="similarity">
    <text evidence="1 8">Belongs to the RNase T2 family.</text>
</comment>
<organism evidence="10 11">
    <name type="scientific">Lactuca saligna</name>
    <name type="common">Willowleaf lettuce</name>
    <dbReference type="NCBI Taxonomy" id="75948"/>
    <lineage>
        <taxon>Eukaryota</taxon>
        <taxon>Viridiplantae</taxon>
        <taxon>Streptophyta</taxon>
        <taxon>Embryophyta</taxon>
        <taxon>Tracheophyta</taxon>
        <taxon>Spermatophyta</taxon>
        <taxon>Magnoliopsida</taxon>
        <taxon>eudicotyledons</taxon>
        <taxon>Gunneridae</taxon>
        <taxon>Pentapetalae</taxon>
        <taxon>asterids</taxon>
        <taxon>campanulids</taxon>
        <taxon>Asterales</taxon>
        <taxon>Asteraceae</taxon>
        <taxon>Cichorioideae</taxon>
        <taxon>Cichorieae</taxon>
        <taxon>Lactucinae</taxon>
        <taxon>Lactuca</taxon>
    </lineage>
</organism>
<dbReference type="SUPFAM" id="SSF55895">
    <property type="entry name" value="Ribonuclease Rh-like"/>
    <property type="match status" value="1"/>
</dbReference>
<dbReference type="PROSITE" id="PS00531">
    <property type="entry name" value="RNASE_T2_2"/>
    <property type="match status" value="1"/>
</dbReference>
<dbReference type="InterPro" id="IPR036430">
    <property type="entry name" value="RNase_T2-like_sf"/>
</dbReference>
<dbReference type="Pfam" id="PF00445">
    <property type="entry name" value="Ribonuclease_T2"/>
    <property type="match status" value="1"/>
</dbReference>
<feature type="active site" evidence="7">
    <location>
        <position position="122"/>
    </location>
</feature>
<keyword evidence="4" id="KW-0378">Hydrolase</keyword>
<evidence type="ECO:0000256" key="1">
    <source>
        <dbReference type="ARBA" id="ARBA00007469"/>
    </source>
</evidence>
<dbReference type="Gene3D" id="3.90.730.10">
    <property type="entry name" value="Ribonuclease T2-like"/>
    <property type="match status" value="1"/>
</dbReference>
<gene>
    <name evidence="10" type="ORF">LSALG_LOCUS35920</name>
</gene>
<dbReference type="Proteomes" id="UP001177003">
    <property type="component" value="Chromosome 8"/>
</dbReference>
<protein>
    <submittedName>
        <fullName evidence="10">Uncharacterized protein</fullName>
    </submittedName>
</protein>
<dbReference type="AlphaFoldDB" id="A0AA36EKU3"/>
<evidence type="ECO:0000313" key="10">
    <source>
        <dbReference type="EMBL" id="CAI9297085.1"/>
    </source>
</evidence>
<feature type="active site" evidence="7">
    <location>
        <position position="64"/>
    </location>
</feature>
<dbReference type="InterPro" id="IPR033130">
    <property type="entry name" value="RNase_T2_His_AS_2"/>
</dbReference>
<evidence type="ECO:0000256" key="7">
    <source>
        <dbReference type="PIRSR" id="PIRSR633697-1"/>
    </source>
</evidence>
<keyword evidence="6" id="KW-0456">Lyase</keyword>
<dbReference type="InterPro" id="IPR033697">
    <property type="entry name" value="Ribonuclease_T2_eukaryotic"/>
</dbReference>
<dbReference type="GO" id="GO:0005576">
    <property type="term" value="C:extracellular region"/>
    <property type="evidence" value="ECO:0007669"/>
    <property type="project" value="TreeGrafter"/>
</dbReference>
<dbReference type="GO" id="GO:0006401">
    <property type="term" value="P:RNA catabolic process"/>
    <property type="evidence" value="ECO:0007669"/>
    <property type="project" value="TreeGrafter"/>
</dbReference>
<dbReference type="FunFam" id="3.90.730.10:FF:000003">
    <property type="entry name" value="Ribonuclease 3"/>
    <property type="match status" value="1"/>
</dbReference>
<evidence type="ECO:0000313" key="11">
    <source>
        <dbReference type="Proteomes" id="UP001177003"/>
    </source>
</evidence>
<keyword evidence="2" id="KW-0540">Nuclease</keyword>
<evidence type="ECO:0000256" key="4">
    <source>
        <dbReference type="ARBA" id="ARBA00022801"/>
    </source>
</evidence>
<dbReference type="InterPro" id="IPR001568">
    <property type="entry name" value="RNase_T2-like"/>
</dbReference>
<dbReference type="PROSITE" id="PS00530">
    <property type="entry name" value="RNASE_T2_1"/>
    <property type="match status" value="1"/>
</dbReference>
<name>A0AA36EKU3_LACSI</name>
<keyword evidence="3" id="KW-0255">Endonuclease</keyword>
<dbReference type="GO" id="GO:0016787">
    <property type="term" value="F:hydrolase activity"/>
    <property type="evidence" value="ECO:0007669"/>
    <property type="project" value="UniProtKB-KW"/>
</dbReference>